<accession>A0ACC1CI09</accession>
<protein>
    <submittedName>
        <fullName evidence="1">Uncharacterized protein</fullName>
    </submittedName>
</protein>
<dbReference type="EMBL" id="CM034411">
    <property type="protein sequence ID" value="KAJ0171117.1"/>
    <property type="molecule type" value="Genomic_DNA"/>
</dbReference>
<dbReference type="Proteomes" id="UP000824533">
    <property type="component" value="Linkage Group LG25"/>
</dbReference>
<evidence type="ECO:0000313" key="1">
    <source>
        <dbReference type="EMBL" id="KAJ0171117.1"/>
    </source>
</evidence>
<comment type="caution">
    <text evidence="1">The sequence shown here is derived from an EMBL/GenBank/DDBJ whole genome shotgun (WGS) entry which is preliminary data.</text>
</comment>
<keyword evidence="2" id="KW-1185">Reference proteome</keyword>
<sequence length="318" mass="36037">MSLLPFLFDYEYDHPRRLIDQHFGLGLTPDDLLSIAAGPLATREYYRPWRHLAAATRDVGSSIKSDKDKFQVNLDVQHFSPEEISVKTADGYIVVEGKHEEKKDQHGYISRQFTRRYALPEGCTPETVESKLSSDGVLTVVAPKKVPPAVEGERKVPITQTGPVRKEVKEQSNGDKAENSVMQKKQEEMQNKMKKDREVQMAMQIARTRDVTLWITTFYAFAATAMFAGYRKTKNKAVIAPMLPLTFVTLYYWDLSYGNKLHRIRMEAQHILSNEPEILELPTALESTGAPVQTVPFRSGTPPGPRLKAENTEKPETK</sequence>
<organism evidence="1 2">
    <name type="scientific">Dendrolimus kikuchii</name>
    <dbReference type="NCBI Taxonomy" id="765133"/>
    <lineage>
        <taxon>Eukaryota</taxon>
        <taxon>Metazoa</taxon>
        <taxon>Ecdysozoa</taxon>
        <taxon>Arthropoda</taxon>
        <taxon>Hexapoda</taxon>
        <taxon>Insecta</taxon>
        <taxon>Pterygota</taxon>
        <taxon>Neoptera</taxon>
        <taxon>Endopterygota</taxon>
        <taxon>Lepidoptera</taxon>
        <taxon>Glossata</taxon>
        <taxon>Ditrysia</taxon>
        <taxon>Bombycoidea</taxon>
        <taxon>Lasiocampidae</taxon>
        <taxon>Dendrolimus</taxon>
    </lineage>
</organism>
<gene>
    <name evidence="1" type="ORF">K1T71_013316</name>
</gene>
<name>A0ACC1CI09_9NEOP</name>
<reference evidence="1 2" key="1">
    <citation type="journal article" date="2021" name="Front. Genet.">
        <title>Chromosome-Level Genome Assembly Reveals Significant Gene Expansion in the Toll and IMD Signaling Pathways of Dendrolimus kikuchii.</title>
        <authorList>
            <person name="Zhou J."/>
            <person name="Wu P."/>
            <person name="Xiong Z."/>
            <person name="Liu N."/>
            <person name="Zhao N."/>
            <person name="Ji M."/>
            <person name="Qiu Y."/>
            <person name="Yang B."/>
        </authorList>
    </citation>
    <scope>NUCLEOTIDE SEQUENCE [LARGE SCALE GENOMIC DNA]</scope>
    <source>
        <strain evidence="1">Ann1</strain>
    </source>
</reference>
<evidence type="ECO:0000313" key="2">
    <source>
        <dbReference type="Proteomes" id="UP000824533"/>
    </source>
</evidence>
<proteinExistence type="predicted"/>